<dbReference type="Proteomes" id="UP001497516">
    <property type="component" value="Chromosome 9"/>
</dbReference>
<name>A0AAV2GLC8_9ROSI</name>
<evidence type="ECO:0000313" key="3">
    <source>
        <dbReference type="Proteomes" id="UP001497516"/>
    </source>
</evidence>
<protein>
    <submittedName>
        <fullName evidence="2">Uncharacterized protein</fullName>
    </submittedName>
</protein>
<proteinExistence type="predicted"/>
<feature type="compositionally biased region" description="Basic and acidic residues" evidence="1">
    <location>
        <begin position="48"/>
        <end position="57"/>
    </location>
</feature>
<reference evidence="2 3" key="1">
    <citation type="submission" date="2024-04" db="EMBL/GenBank/DDBJ databases">
        <authorList>
            <person name="Fracassetti M."/>
        </authorList>
    </citation>
    <scope>NUCLEOTIDE SEQUENCE [LARGE SCALE GENOMIC DNA]</scope>
</reference>
<dbReference type="AlphaFoldDB" id="A0AAV2GLC8"/>
<evidence type="ECO:0000256" key="1">
    <source>
        <dbReference type="SAM" id="MobiDB-lite"/>
    </source>
</evidence>
<keyword evidence="3" id="KW-1185">Reference proteome</keyword>
<dbReference type="EMBL" id="OZ034822">
    <property type="protein sequence ID" value="CAL1411242.1"/>
    <property type="molecule type" value="Genomic_DNA"/>
</dbReference>
<sequence>MERFEQWEGKLALGEEVGGVKSGEMEAVAKDGSAVKTFGDSIALETKAASDDRRAQTDGRASGGSSGATLLTKLARLELPKFAGDDPGVCFSRVEQFFEY</sequence>
<feature type="region of interest" description="Disordered" evidence="1">
    <location>
        <begin position="47"/>
        <end position="66"/>
    </location>
</feature>
<evidence type="ECO:0000313" key="2">
    <source>
        <dbReference type="EMBL" id="CAL1411242.1"/>
    </source>
</evidence>
<gene>
    <name evidence="2" type="ORF">LTRI10_LOCUS50613</name>
</gene>
<accession>A0AAV2GLC8</accession>
<organism evidence="2 3">
    <name type="scientific">Linum trigynum</name>
    <dbReference type="NCBI Taxonomy" id="586398"/>
    <lineage>
        <taxon>Eukaryota</taxon>
        <taxon>Viridiplantae</taxon>
        <taxon>Streptophyta</taxon>
        <taxon>Embryophyta</taxon>
        <taxon>Tracheophyta</taxon>
        <taxon>Spermatophyta</taxon>
        <taxon>Magnoliopsida</taxon>
        <taxon>eudicotyledons</taxon>
        <taxon>Gunneridae</taxon>
        <taxon>Pentapetalae</taxon>
        <taxon>rosids</taxon>
        <taxon>fabids</taxon>
        <taxon>Malpighiales</taxon>
        <taxon>Linaceae</taxon>
        <taxon>Linum</taxon>
    </lineage>
</organism>